<comment type="caution">
    <text evidence="3">The sequence shown here is derived from an EMBL/GenBank/DDBJ whole genome shotgun (WGS) entry which is preliminary data.</text>
</comment>
<keyword evidence="4" id="KW-1185">Reference proteome</keyword>
<gene>
    <name evidence="3" type="ORF">JK364_29140</name>
</gene>
<feature type="domain" description="AMP-binding enzyme C-terminal" evidence="2">
    <location>
        <begin position="422"/>
        <end position="495"/>
    </location>
</feature>
<reference evidence="3 4" key="1">
    <citation type="submission" date="2021-01" db="EMBL/GenBank/DDBJ databases">
        <title>WGS of actinomycetes isolated from Thailand.</title>
        <authorList>
            <person name="Thawai C."/>
        </authorList>
    </citation>
    <scope>NUCLEOTIDE SEQUENCE [LARGE SCALE GENOMIC DNA]</scope>
    <source>
        <strain evidence="3 4">CA3R110</strain>
    </source>
</reference>
<evidence type="ECO:0000259" key="1">
    <source>
        <dbReference type="Pfam" id="PF00501"/>
    </source>
</evidence>
<evidence type="ECO:0000313" key="3">
    <source>
        <dbReference type="EMBL" id="MBL1116430.1"/>
    </source>
</evidence>
<evidence type="ECO:0000313" key="4">
    <source>
        <dbReference type="Proteomes" id="UP000621510"/>
    </source>
</evidence>
<evidence type="ECO:0000259" key="2">
    <source>
        <dbReference type="Pfam" id="PF13193"/>
    </source>
</evidence>
<dbReference type="Pfam" id="PF13193">
    <property type="entry name" value="AMP-binding_C"/>
    <property type="match status" value="1"/>
</dbReference>
<dbReference type="InterPro" id="IPR025110">
    <property type="entry name" value="AMP-bd_C"/>
</dbReference>
<dbReference type="RefSeq" id="WP_201854313.1">
    <property type="nucleotide sequence ID" value="NZ_JAERRG010000013.1"/>
</dbReference>
<organism evidence="3 4">
    <name type="scientific">Streptomyces endocoffeicus</name>
    <dbReference type="NCBI Taxonomy" id="2898945"/>
    <lineage>
        <taxon>Bacteria</taxon>
        <taxon>Bacillati</taxon>
        <taxon>Actinomycetota</taxon>
        <taxon>Actinomycetes</taxon>
        <taxon>Kitasatosporales</taxon>
        <taxon>Streptomycetaceae</taxon>
        <taxon>Streptomyces</taxon>
    </lineage>
</organism>
<dbReference type="InterPro" id="IPR000873">
    <property type="entry name" value="AMP-dep_synth/lig_dom"/>
</dbReference>
<protein>
    <submittedName>
        <fullName evidence="3">Long-chain fatty acid--CoA ligase</fullName>
    </submittedName>
</protein>
<dbReference type="Gene3D" id="3.40.50.12780">
    <property type="entry name" value="N-terminal domain of ligase-like"/>
    <property type="match status" value="1"/>
</dbReference>
<sequence>MNVAHLLVDGSRRAGGADALVFGGRRTSYPELVDRVARVAAGLRRLGLRPGDRVALLLPNRPELVEMLWACFWGGFVAVPLNWHLHPDEIAYVVEQSGAAAILVSAETSAAADTLPPQVRIIRAPAATAAEAAEGTNAGTAYSAVPAARPLDMAAVDDADSAWLFYTSGTTGRPKGATLSHRNLAAMTATYHADIDPVAPGSSFLHAAPLTHGSGLYLLPAIGRGATNVISPSGSFSPGDYLGQIERHKITHAAFLAPTMLNRIVRDPQFATYDLSGLRSIVVGGAPLYQEDLRAAVNAFGPIITQMYGQGEAPMTITVMPPGDALAHPGSCGRPFGGIDLRIVAQNGSPVPDGSDGEVIVRGAVVMNGYWKNPKATAETLVDGWLHTGDIGHLDPDDGYLYLTDRAKDVIITGGSNVYPREVEEVLLTHPAVREVAVVGVPDSEWGESVVAFVVADQTLGAAELVELCKAHLASFKKPRSVVFVDDLPKNATGKIVKRQLRQETHLADRQIIR</sequence>
<dbReference type="PANTHER" id="PTHR43767">
    <property type="entry name" value="LONG-CHAIN-FATTY-ACID--COA LIGASE"/>
    <property type="match status" value="1"/>
</dbReference>
<name>A0ABS1PWD3_9ACTN</name>
<dbReference type="CDD" id="cd17631">
    <property type="entry name" value="FACL_FadD13-like"/>
    <property type="match status" value="1"/>
</dbReference>
<dbReference type="PANTHER" id="PTHR43767:SF7">
    <property type="entry name" value="MEDIUM_LONG-CHAIN-FATTY-ACID--COA LIGASE FADD8"/>
    <property type="match status" value="1"/>
</dbReference>
<dbReference type="Gene3D" id="3.30.300.30">
    <property type="match status" value="1"/>
</dbReference>
<dbReference type="GO" id="GO:0016874">
    <property type="term" value="F:ligase activity"/>
    <property type="evidence" value="ECO:0007669"/>
    <property type="project" value="UniProtKB-KW"/>
</dbReference>
<dbReference type="Pfam" id="PF00501">
    <property type="entry name" value="AMP-binding"/>
    <property type="match status" value="1"/>
</dbReference>
<proteinExistence type="predicted"/>
<dbReference type="InterPro" id="IPR050237">
    <property type="entry name" value="ATP-dep_AMP-bd_enzyme"/>
</dbReference>
<dbReference type="PROSITE" id="PS00455">
    <property type="entry name" value="AMP_BINDING"/>
    <property type="match status" value="1"/>
</dbReference>
<dbReference type="Proteomes" id="UP000621510">
    <property type="component" value="Unassembled WGS sequence"/>
</dbReference>
<dbReference type="SUPFAM" id="SSF56801">
    <property type="entry name" value="Acetyl-CoA synthetase-like"/>
    <property type="match status" value="1"/>
</dbReference>
<dbReference type="EMBL" id="JAERRG010000013">
    <property type="protein sequence ID" value="MBL1116430.1"/>
    <property type="molecule type" value="Genomic_DNA"/>
</dbReference>
<keyword evidence="3" id="KW-0436">Ligase</keyword>
<accession>A0ABS1PWD3</accession>
<dbReference type="InterPro" id="IPR020845">
    <property type="entry name" value="AMP-binding_CS"/>
</dbReference>
<feature type="domain" description="AMP-dependent synthetase/ligase" evidence="1">
    <location>
        <begin position="12"/>
        <end position="371"/>
    </location>
</feature>
<dbReference type="InterPro" id="IPR045851">
    <property type="entry name" value="AMP-bd_C_sf"/>
</dbReference>
<dbReference type="InterPro" id="IPR042099">
    <property type="entry name" value="ANL_N_sf"/>
</dbReference>